<accession>A0A127P531</accession>
<dbReference type="EMBL" id="CP013232">
    <property type="protein sequence ID" value="AMO92778.1"/>
    <property type="molecule type" value="Genomic_DNA"/>
</dbReference>
<dbReference type="AlphaFoldDB" id="A0A127P531"/>
<name>A0A127P531_9BURK</name>
<dbReference type="Proteomes" id="UP000072421">
    <property type="component" value="Chromosome"/>
</dbReference>
<gene>
    <name evidence="1" type="ORF">CFter6_0047</name>
</gene>
<evidence type="ECO:0000313" key="1">
    <source>
        <dbReference type="EMBL" id="AMO92778.1"/>
    </source>
</evidence>
<reference evidence="1 2" key="1">
    <citation type="submission" date="2015-11" db="EMBL/GenBank/DDBJ databases">
        <title>Exploring the genomic traits of fungus-feeding bacterial genus Collimonas.</title>
        <authorList>
            <person name="Song C."/>
            <person name="Schmidt R."/>
            <person name="de Jager V."/>
            <person name="Krzyzanowska D."/>
            <person name="Jongedijk E."/>
            <person name="Cankar K."/>
            <person name="Beekwilder J."/>
            <person name="van Veen A."/>
            <person name="de Boer W."/>
            <person name="van Veen J.A."/>
            <person name="Garbeva P."/>
        </authorList>
    </citation>
    <scope>NUCLEOTIDE SEQUENCE [LARGE SCALE GENOMIC DNA]</scope>
    <source>
        <strain evidence="1 2">Ter6</strain>
    </source>
</reference>
<dbReference type="PATRIC" id="fig|158899.10.peg.47"/>
<protein>
    <submittedName>
        <fullName evidence="1">Uncharacterized protein</fullName>
    </submittedName>
</protein>
<organism evidence="1">
    <name type="scientific">Collimonas fungivorans</name>
    <dbReference type="NCBI Taxonomy" id="158899"/>
    <lineage>
        <taxon>Bacteria</taxon>
        <taxon>Pseudomonadati</taxon>
        <taxon>Pseudomonadota</taxon>
        <taxon>Betaproteobacteria</taxon>
        <taxon>Burkholderiales</taxon>
        <taxon>Oxalobacteraceae</taxon>
        <taxon>Collimonas</taxon>
    </lineage>
</organism>
<sequence>MNMARAAFSAPCHMNNPQIDMRIPMPGTARNRKLSRAAIKLAAAATDTEQANPYSRFTD</sequence>
<evidence type="ECO:0000313" key="2">
    <source>
        <dbReference type="Proteomes" id="UP000072421"/>
    </source>
</evidence>
<proteinExistence type="predicted"/>